<name>A0A6J6HYY2_9ZZZZ</name>
<reference evidence="1" key="1">
    <citation type="submission" date="2020-05" db="EMBL/GenBank/DDBJ databases">
        <authorList>
            <person name="Chiriac C."/>
            <person name="Salcher M."/>
            <person name="Ghai R."/>
            <person name="Kavagutti S V."/>
        </authorList>
    </citation>
    <scope>NUCLEOTIDE SEQUENCE</scope>
</reference>
<dbReference type="Pfam" id="PF20102">
    <property type="entry name" value="DUF6492"/>
    <property type="match status" value="1"/>
</dbReference>
<sequence>MHNLAMLLKSYAPDLAYAERMIASFNQHNRDEIPLYVIVPDAELSLFSQFASPLITVLGESVLGHHLVNEEVHGLRPGYINQEIVKLSFWELGYSENYFCVDSEALFIRDFFVSDFMATPEVPYTVLVEDNELKVEPNYFNQYWVQREESLRKIQRLIGLDDPIVRTCHGHQVFSATVLRSFVDEFLNPRGWSYRDALAASPYEFSWYNMWLQKTQVIPIHQREPLVKVFHNEDQHLEYILRGVTLADIARGYLAVVVNSSYARELENVTVKDGKADSLAPYLSYGEVTELIAAKLKDTLNRRFRK</sequence>
<proteinExistence type="predicted"/>
<dbReference type="InterPro" id="IPR045499">
    <property type="entry name" value="DUF6492"/>
</dbReference>
<organism evidence="1">
    <name type="scientific">freshwater metagenome</name>
    <dbReference type="NCBI Taxonomy" id="449393"/>
    <lineage>
        <taxon>unclassified sequences</taxon>
        <taxon>metagenomes</taxon>
        <taxon>ecological metagenomes</taxon>
    </lineage>
</organism>
<dbReference type="AlphaFoldDB" id="A0A6J6HYY2"/>
<gene>
    <name evidence="1" type="ORF">UFOPK1908_00630</name>
</gene>
<protein>
    <submittedName>
        <fullName evidence="1">Unannotated protein</fullName>
    </submittedName>
</protein>
<accession>A0A6J6HYY2</accession>
<evidence type="ECO:0000313" key="1">
    <source>
        <dbReference type="EMBL" id="CAB4619281.1"/>
    </source>
</evidence>
<dbReference type="EMBL" id="CAEZVB010000021">
    <property type="protein sequence ID" value="CAB4619281.1"/>
    <property type="molecule type" value="Genomic_DNA"/>
</dbReference>